<comment type="caution">
    <text evidence="4">The sequence shown here is derived from an EMBL/GenBank/DDBJ whole genome shotgun (WGS) entry which is preliminary data.</text>
</comment>
<dbReference type="InterPro" id="IPR050832">
    <property type="entry name" value="Bact_Acetyltransf"/>
</dbReference>
<sequence length="151" mass="17058">MTLLRTTPAHPAYPQLIRELDAFLAVTDGDDHAFYDQYNGSDDIKHVVLLLDEQGKAVGCGAIKEFATRTAEVKRMYVAESARGRGLAGRILTELEGWARELGYRRLMLETGTRQTAALRLYEKHGYRRMAENYGPYAGVEESVCMEKRLD</sequence>
<dbReference type="InterPro" id="IPR016181">
    <property type="entry name" value="Acyl_CoA_acyltransferase"/>
</dbReference>
<evidence type="ECO:0000256" key="2">
    <source>
        <dbReference type="ARBA" id="ARBA00023315"/>
    </source>
</evidence>
<accession>A0ABM9B2D7</accession>
<dbReference type="PANTHER" id="PTHR43877:SF2">
    <property type="entry name" value="AMINOALKYLPHOSPHONATE N-ACETYLTRANSFERASE-RELATED"/>
    <property type="match status" value="1"/>
</dbReference>
<dbReference type="Pfam" id="PF00583">
    <property type="entry name" value="Acetyltransf_1"/>
    <property type="match status" value="1"/>
</dbReference>
<keyword evidence="1" id="KW-0808">Transferase</keyword>
<dbReference type="CDD" id="cd04301">
    <property type="entry name" value="NAT_SF"/>
    <property type="match status" value="1"/>
</dbReference>
<dbReference type="SUPFAM" id="SSF55729">
    <property type="entry name" value="Acyl-CoA N-acyltransferases (Nat)"/>
    <property type="match status" value="1"/>
</dbReference>
<reference evidence="4" key="1">
    <citation type="submission" date="2021-12" db="EMBL/GenBank/DDBJ databases">
        <authorList>
            <person name="Rodrigo-Torres L."/>
            <person name="Arahal R. D."/>
            <person name="Lucena T."/>
        </authorList>
    </citation>
    <scope>NUCLEOTIDE SEQUENCE</scope>
    <source>
        <strain evidence="4">CECT 8419</strain>
    </source>
</reference>
<organism evidence="4 5">
    <name type="scientific">Neolewinella maritima</name>
    <dbReference type="NCBI Taxonomy" id="1383882"/>
    <lineage>
        <taxon>Bacteria</taxon>
        <taxon>Pseudomonadati</taxon>
        <taxon>Bacteroidota</taxon>
        <taxon>Saprospiria</taxon>
        <taxon>Saprospirales</taxon>
        <taxon>Lewinellaceae</taxon>
        <taxon>Neolewinella</taxon>
    </lineage>
</organism>
<evidence type="ECO:0000256" key="1">
    <source>
        <dbReference type="ARBA" id="ARBA00022679"/>
    </source>
</evidence>
<evidence type="ECO:0000259" key="3">
    <source>
        <dbReference type="PROSITE" id="PS51186"/>
    </source>
</evidence>
<name>A0ABM9B2D7_9BACT</name>
<dbReference type="Gene3D" id="3.40.630.30">
    <property type="match status" value="1"/>
</dbReference>
<protein>
    <recommendedName>
        <fullName evidence="3">N-acetyltransferase domain-containing protein</fullName>
    </recommendedName>
</protein>
<dbReference type="PANTHER" id="PTHR43877">
    <property type="entry name" value="AMINOALKYLPHOSPHONATE N-ACETYLTRANSFERASE-RELATED-RELATED"/>
    <property type="match status" value="1"/>
</dbReference>
<dbReference type="Proteomes" id="UP000837803">
    <property type="component" value="Unassembled WGS sequence"/>
</dbReference>
<gene>
    <name evidence="4" type="ORF">LEM8419_01979</name>
</gene>
<evidence type="ECO:0000313" key="5">
    <source>
        <dbReference type="Proteomes" id="UP000837803"/>
    </source>
</evidence>
<keyword evidence="2" id="KW-0012">Acyltransferase</keyword>
<evidence type="ECO:0000313" key="4">
    <source>
        <dbReference type="EMBL" id="CAH1000976.1"/>
    </source>
</evidence>
<proteinExistence type="predicted"/>
<dbReference type="EMBL" id="CAKLPZ010000002">
    <property type="protein sequence ID" value="CAH1000976.1"/>
    <property type="molecule type" value="Genomic_DNA"/>
</dbReference>
<feature type="domain" description="N-acetyltransferase" evidence="3">
    <location>
        <begin position="1"/>
        <end position="151"/>
    </location>
</feature>
<dbReference type="InterPro" id="IPR000182">
    <property type="entry name" value="GNAT_dom"/>
</dbReference>
<keyword evidence="5" id="KW-1185">Reference proteome</keyword>
<dbReference type="PROSITE" id="PS51186">
    <property type="entry name" value="GNAT"/>
    <property type="match status" value="1"/>
</dbReference>
<dbReference type="RefSeq" id="WP_238750920.1">
    <property type="nucleotide sequence ID" value="NZ_CAKLPZ010000002.1"/>
</dbReference>